<evidence type="ECO:0000313" key="1">
    <source>
        <dbReference type="RefSeq" id="XP_059606553.1"/>
    </source>
</evidence>
<name>A0AAJ8C0X2_ASPNG</name>
<dbReference type="VEuPathDB" id="FungiDB:An16g05210"/>
<protein>
    <submittedName>
        <fullName evidence="1">Uncharacterized protein</fullName>
    </submittedName>
</protein>
<organism evidence="1">
    <name type="scientific">Aspergillus niger</name>
    <dbReference type="NCBI Taxonomy" id="5061"/>
    <lineage>
        <taxon>Eukaryota</taxon>
        <taxon>Fungi</taxon>
        <taxon>Dikarya</taxon>
        <taxon>Ascomycota</taxon>
        <taxon>Pezizomycotina</taxon>
        <taxon>Eurotiomycetes</taxon>
        <taxon>Eurotiomycetidae</taxon>
        <taxon>Eurotiales</taxon>
        <taxon>Aspergillaceae</taxon>
        <taxon>Aspergillus</taxon>
        <taxon>Aspergillus subgen. Circumdati</taxon>
    </lineage>
</organism>
<dbReference type="GeneID" id="84593422"/>
<reference evidence="1" key="1">
    <citation type="submission" date="2025-02" db="EMBL/GenBank/DDBJ databases">
        <authorList>
            <consortium name="NCBI Genome Project"/>
        </authorList>
    </citation>
    <scope>NUCLEOTIDE SEQUENCE</scope>
</reference>
<accession>A0AAJ8C0X2</accession>
<dbReference type="AlphaFoldDB" id="A0AAJ8C0X2"/>
<sequence length="200" mass="22191">MALKAIGCLHLPKLSSYQQSPSCDWGQLTLPVMFCMDLPRRGPWGCNMDFNECRVSPTVSTGHGSETTNVFDPGFDETQQQTRGESGLVHNELLQTFPPHLTRIAHWSPQRGQARRKYHDMKEVVFHPTPGNRYQATRSLDCRSRAILPVNCSFCSAANRPLRPISPSSLSEFLINPPRGQIGALSPTVISLTWTSGTLG</sequence>
<dbReference type="KEGG" id="ang:An16g05210"/>
<reference evidence="1" key="2">
    <citation type="submission" date="2025-08" db="UniProtKB">
        <authorList>
            <consortium name="RefSeq"/>
        </authorList>
    </citation>
    <scope>IDENTIFICATION</scope>
</reference>
<gene>
    <name evidence="1" type="ORF">An16g05210</name>
</gene>
<proteinExistence type="predicted"/>
<dbReference type="RefSeq" id="XP_059606553.1">
    <property type="nucleotide sequence ID" value="XM_059745135.1"/>
</dbReference>